<proteinExistence type="predicted"/>
<gene>
    <name evidence="1" type="ORF">PACLA_8A069861</name>
</gene>
<dbReference type="Proteomes" id="UP001152795">
    <property type="component" value="Unassembled WGS sequence"/>
</dbReference>
<name>A0A7D9DVA5_PARCT</name>
<keyword evidence="2" id="KW-1185">Reference proteome</keyword>
<sequence>MECIGVLPAPEDVIQPTNIPLFGILAENTTEPGQCYFCFEQIDRNELLAMTMQCCQQKAHCQCFQMWAAQYNGTDVETVRCGYCRTPFQDKKLCYLCLQNKNNGQELNKTRCCQTTIHKNCTEILKEILTKLTFEFSLECGELTFCGCIWHKL</sequence>
<evidence type="ECO:0000313" key="1">
    <source>
        <dbReference type="EMBL" id="CAB3994885.1"/>
    </source>
</evidence>
<protein>
    <submittedName>
        <fullName evidence="1">Uncharacterized protein</fullName>
    </submittedName>
</protein>
<reference evidence="1" key="1">
    <citation type="submission" date="2020-04" db="EMBL/GenBank/DDBJ databases">
        <authorList>
            <person name="Alioto T."/>
            <person name="Alioto T."/>
            <person name="Gomez Garrido J."/>
        </authorList>
    </citation>
    <scope>NUCLEOTIDE SEQUENCE</scope>
    <source>
        <strain evidence="1">A484AB</strain>
    </source>
</reference>
<dbReference type="EMBL" id="CACRXK020002559">
    <property type="protein sequence ID" value="CAB3994885.1"/>
    <property type="molecule type" value="Genomic_DNA"/>
</dbReference>
<dbReference type="AlphaFoldDB" id="A0A7D9DVA5"/>
<evidence type="ECO:0000313" key="2">
    <source>
        <dbReference type="Proteomes" id="UP001152795"/>
    </source>
</evidence>
<comment type="caution">
    <text evidence="1">The sequence shown here is derived from an EMBL/GenBank/DDBJ whole genome shotgun (WGS) entry which is preliminary data.</text>
</comment>
<organism evidence="1 2">
    <name type="scientific">Paramuricea clavata</name>
    <name type="common">Red gorgonian</name>
    <name type="synonym">Violescent sea-whip</name>
    <dbReference type="NCBI Taxonomy" id="317549"/>
    <lineage>
        <taxon>Eukaryota</taxon>
        <taxon>Metazoa</taxon>
        <taxon>Cnidaria</taxon>
        <taxon>Anthozoa</taxon>
        <taxon>Octocorallia</taxon>
        <taxon>Malacalcyonacea</taxon>
        <taxon>Plexauridae</taxon>
        <taxon>Paramuricea</taxon>
    </lineage>
</organism>
<accession>A0A7D9DVA5</accession>